<accession>A0A4P7NUM6</accession>
<dbReference type="AlphaFoldDB" id="A0A4P7NUM6"/>
<reference evidence="1 2" key="1">
    <citation type="journal article" date="2019" name="Mol. Biol. Evol.">
        <title>Blast fungal genomes show frequent chromosomal changes, gene gains and losses, and effector gene turnover.</title>
        <authorList>
            <person name="Gomez Luciano L.B."/>
            <person name="Jason Tsai I."/>
            <person name="Chuma I."/>
            <person name="Tosa Y."/>
            <person name="Chen Y.H."/>
            <person name="Li J.Y."/>
            <person name="Li M.Y."/>
            <person name="Jade Lu M.Y."/>
            <person name="Nakayashiki H."/>
            <person name="Li W.H."/>
        </authorList>
    </citation>
    <scope>NUCLEOTIDE SEQUENCE [LARGE SCALE GENOMIC DNA]</scope>
    <source>
        <strain evidence="1">MZ5-1-6</strain>
    </source>
</reference>
<organism evidence="1 2">
    <name type="scientific">Pyricularia oryzae</name>
    <name type="common">Rice blast fungus</name>
    <name type="synonym">Magnaporthe oryzae</name>
    <dbReference type="NCBI Taxonomy" id="318829"/>
    <lineage>
        <taxon>Eukaryota</taxon>
        <taxon>Fungi</taxon>
        <taxon>Dikarya</taxon>
        <taxon>Ascomycota</taxon>
        <taxon>Pezizomycotina</taxon>
        <taxon>Sordariomycetes</taxon>
        <taxon>Sordariomycetidae</taxon>
        <taxon>Magnaporthales</taxon>
        <taxon>Pyriculariaceae</taxon>
        <taxon>Pyricularia</taxon>
    </lineage>
</organism>
<dbReference type="EMBL" id="CP034210">
    <property type="protein sequence ID" value="QBZ66129.1"/>
    <property type="molecule type" value="Genomic_DNA"/>
</dbReference>
<dbReference type="VEuPathDB" id="FungiDB:M_BR32_EuGene_00059671"/>
<evidence type="ECO:0000313" key="1">
    <source>
        <dbReference type="EMBL" id="QBZ66129.1"/>
    </source>
</evidence>
<name>A0A4P7NUM6_PYROR</name>
<proteinExistence type="predicted"/>
<dbReference type="Proteomes" id="UP000294847">
    <property type="component" value="Chromosome 7"/>
</dbReference>
<protein>
    <submittedName>
        <fullName evidence="1">Uncharacterized protein</fullName>
    </submittedName>
</protein>
<evidence type="ECO:0000313" key="2">
    <source>
        <dbReference type="Proteomes" id="UP000294847"/>
    </source>
</evidence>
<gene>
    <name evidence="1" type="ORF">PoMZ_13100</name>
</gene>
<sequence>MPALQGCEAREEWSIRQRAWSWNAPASNGRHLRSSGMGIDRAMYVR</sequence>